<gene>
    <name evidence="4" type="ORF">FPE_LOCUS26332</name>
</gene>
<feature type="domain" description="FAF" evidence="3">
    <location>
        <begin position="135"/>
        <end position="187"/>
    </location>
</feature>
<name>A0AAD2E4Y1_9LAMI</name>
<dbReference type="PANTHER" id="PTHR33155:SF4">
    <property type="entry name" value="PROTEIN FANTASTIC FOUR 3"/>
    <property type="match status" value="1"/>
</dbReference>
<accession>A0AAD2E4Y1</accession>
<feature type="region of interest" description="Disordered" evidence="2">
    <location>
        <begin position="205"/>
        <end position="250"/>
    </location>
</feature>
<dbReference type="EMBL" id="OU503051">
    <property type="protein sequence ID" value="CAI9778902.1"/>
    <property type="molecule type" value="Genomic_DNA"/>
</dbReference>
<evidence type="ECO:0000256" key="2">
    <source>
        <dbReference type="SAM" id="MobiDB-lite"/>
    </source>
</evidence>
<proteinExistence type="inferred from homology"/>
<protein>
    <recommendedName>
        <fullName evidence="3">FAF domain-containing protein</fullName>
    </recommendedName>
</protein>
<reference evidence="4" key="1">
    <citation type="submission" date="2023-05" db="EMBL/GenBank/DDBJ databases">
        <authorList>
            <person name="Huff M."/>
        </authorList>
    </citation>
    <scope>NUCLEOTIDE SEQUENCE</scope>
</reference>
<evidence type="ECO:0000313" key="4">
    <source>
        <dbReference type="EMBL" id="CAI9778902.1"/>
    </source>
</evidence>
<feature type="compositionally biased region" description="Acidic residues" evidence="2">
    <location>
        <begin position="207"/>
        <end position="222"/>
    </location>
</feature>
<sequence>MKVAPASTMVDLGRGSCILGSEQNMRENIETGGWSFLQSLSNISKCPKEAMEKENSYVHRKSSFQKLTVNSLDLCTENLGSETGTECITDSTSIFSFETFNLSCENSLPMDQRQLREHQQMKSSRYNKVKTCSHSFPPPLTTMSGSSSLQIRPHREDGRLIIKAVEAPFRRSYLQAERSHGRLRLSFFQDYGSNFESDLIMTTKEETEGDSQLDDEIESESNDGDHDLEKEEIESEQEDEDEEEECDVKMSQVVDVEMEMEKFHRPSRCNEGGHGTKGLCNWKTAFWVATS</sequence>
<evidence type="ECO:0000313" key="5">
    <source>
        <dbReference type="Proteomes" id="UP000834106"/>
    </source>
</evidence>
<dbReference type="InterPro" id="IPR021410">
    <property type="entry name" value="FAF"/>
</dbReference>
<dbReference type="Proteomes" id="UP000834106">
    <property type="component" value="Chromosome 16"/>
</dbReference>
<dbReference type="PANTHER" id="PTHR33155">
    <property type="entry name" value="FANTASTIC FOUR-LIKE PROTEIN (DUF3049)"/>
    <property type="match status" value="1"/>
</dbReference>
<feature type="compositionally biased region" description="Acidic residues" evidence="2">
    <location>
        <begin position="230"/>
        <end position="246"/>
    </location>
</feature>
<evidence type="ECO:0000259" key="3">
    <source>
        <dbReference type="Pfam" id="PF11250"/>
    </source>
</evidence>
<keyword evidence="5" id="KW-1185">Reference proteome</keyword>
<dbReference type="InterPro" id="IPR046431">
    <property type="entry name" value="FAF_dom"/>
</dbReference>
<dbReference type="AlphaFoldDB" id="A0AAD2E4Y1"/>
<comment type="similarity">
    <text evidence="1">Belongs to the fantastic four family.</text>
</comment>
<dbReference type="Pfam" id="PF11250">
    <property type="entry name" value="FAF"/>
    <property type="match status" value="1"/>
</dbReference>
<evidence type="ECO:0000256" key="1">
    <source>
        <dbReference type="ARBA" id="ARBA00008690"/>
    </source>
</evidence>
<organism evidence="4 5">
    <name type="scientific">Fraxinus pennsylvanica</name>
    <dbReference type="NCBI Taxonomy" id="56036"/>
    <lineage>
        <taxon>Eukaryota</taxon>
        <taxon>Viridiplantae</taxon>
        <taxon>Streptophyta</taxon>
        <taxon>Embryophyta</taxon>
        <taxon>Tracheophyta</taxon>
        <taxon>Spermatophyta</taxon>
        <taxon>Magnoliopsida</taxon>
        <taxon>eudicotyledons</taxon>
        <taxon>Gunneridae</taxon>
        <taxon>Pentapetalae</taxon>
        <taxon>asterids</taxon>
        <taxon>lamiids</taxon>
        <taxon>Lamiales</taxon>
        <taxon>Oleaceae</taxon>
        <taxon>Oleeae</taxon>
        <taxon>Fraxinus</taxon>
    </lineage>
</organism>